<dbReference type="Proteomes" id="UP000294530">
    <property type="component" value="Unassembled WGS sequence"/>
</dbReference>
<evidence type="ECO:0000256" key="1">
    <source>
        <dbReference type="SAM" id="MobiDB-lite"/>
    </source>
</evidence>
<dbReference type="AlphaFoldDB" id="A0A976ILZ3"/>
<feature type="compositionally biased region" description="Basic and acidic residues" evidence="1">
    <location>
        <begin position="30"/>
        <end position="47"/>
    </location>
</feature>
<gene>
    <name evidence="2" type="ORF">CCR75_007821</name>
</gene>
<evidence type="ECO:0000313" key="3">
    <source>
        <dbReference type="Proteomes" id="UP000294530"/>
    </source>
</evidence>
<comment type="caution">
    <text evidence="2">The sequence shown here is derived from an EMBL/GenBank/DDBJ whole genome shotgun (WGS) entry which is preliminary data.</text>
</comment>
<evidence type="ECO:0000313" key="2">
    <source>
        <dbReference type="EMBL" id="TDH74236.1"/>
    </source>
</evidence>
<dbReference type="RefSeq" id="XP_067823734.1">
    <property type="nucleotide sequence ID" value="XM_067965878.1"/>
</dbReference>
<proteinExistence type="predicted"/>
<dbReference type="GO" id="GO:0005576">
    <property type="term" value="C:extracellular region"/>
    <property type="evidence" value="ECO:0007669"/>
    <property type="project" value="UniProtKB-SubCell"/>
</dbReference>
<feature type="region of interest" description="Disordered" evidence="1">
    <location>
        <begin position="24"/>
        <end position="53"/>
    </location>
</feature>
<reference evidence="2 3" key="1">
    <citation type="journal article" date="2021" name="Genome Biol.">
        <title>AFLAP: assembly-free linkage analysis pipeline using k-mers from genome sequencing data.</title>
        <authorList>
            <person name="Fletcher K."/>
            <person name="Zhang L."/>
            <person name="Gil J."/>
            <person name="Han R."/>
            <person name="Cavanaugh K."/>
            <person name="Michelmore R."/>
        </authorList>
    </citation>
    <scope>NUCLEOTIDE SEQUENCE [LARGE SCALE GENOMIC DNA]</scope>
    <source>
        <strain evidence="2 3">SF5</strain>
    </source>
</reference>
<evidence type="ECO:0008006" key="4">
    <source>
        <dbReference type="Google" id="ProtNLM"/>
    </source>
</evidence>
<name>A0A976ILZ3_BRELC</name>
<dbReference type="GeneID" id="94351549"/>
<dbReference type="Gene3D" id="1.10.10.2460">
    <property type="match status" value="1"/>
</dbReference>
<keyword evidence="3" id="KW-1185">Reference proteome</keyword>
<dbReference type="EMBL" id="SHOA02000023">
    <property type="protein sequence ID" value="TDH74236.1"/>
    <property type="molecule type" value="Genomic_DNA"/>
</dbReference>
<dbReference type="KEGG" id="blac:94351549"/>
<sequence>MATLAAPHSSALVVNPSLRRLATTFPSRSSRTDARRNRMLHETDPGHGDPLPTYVHTPHKKKWFIEDTLKKELGDPYKVSHLYRLWYERGFTAEIVSEELRKSSNADIGDVYASIAEGYADYVDQMQEEQK</sequence>
<dbReference type="OrthoDB" id="104160at2759"/>
<protein>
    <recommendedName>
        <fullName evidence="4">RxLR effector protein</fullName>
    </recommendedName>
</protein>
<accession>A0A976ILZ3</accession>
<organism evidence="2 3">
    <name type="scientific">Bremia lactucae</name>
    <name type="common">Lettuce downy mildew</name>
    <dbReference type="NCBI Taxonomy" id="4779"/>
    <lineage>
        <taxon>Eukaryota</taxon>
        <taxon>Sar</taxon>
        <taxon>Stramenopiles</taxon>
        <taxon>Oomycota</taxon>
        <taxon>Peronosporomycetes</taxon>
        <taxon>Peronosporales</taxon>
        <taxon>Peronosporaceae</taxon>
        <taxon>Bremia</taxon>
    </lineage>
</organism>